<organism evidence="2 3">
    <name type="scientific">Rubroshorea leprosula</name>
    <dbReference type="NCBI Taxonomy" id="152421"/>
    <lineage>
        <taxon>Eukaryota</taxon>
        <taxon>Viridiplantae</taxon>
        <taxon>Streptophyta</taxon>
        <taxon>Embryophyta</taxon>
        <taxon>Tracheophyta</taxon>
        <taxon>Spermatophyta</taxon>
        <taxon>Magnoliopsida</taxon>
        <taxon>eudicotyledons</taxon>
        <taxon>Gunneridae</taxon>
        <taxon>Pentapetalae</taxon>
        <taxon>rosids</taxon>
        <taxon>malvids</taxon>
        <taxon>Malvales</taxon>
        <taxon>Dipterocarpaceae</taxon>
        <taxon>Rubroshorea</taxon>
    </lineage>
</organism>
<name>A0AAV5M5M5_9ROSI</name>
<evidence type="ECO:0000256" key="1">
    <source>
        <dbReference type="SAM" id="Phobius"/>
    </source>
</evidence>
<keyword evidence="1" id="KW-0472">Membrane</keyword>
<dbReference type="AlphaFoldDB" id="A0AAV5M5M5"/>
<sequence>MPKGPIQGKEEDGPIDIEVFCVSFIVSYIMVLVTIAAVLYINPYWRQAWFFYIEMCFNSCYYFMVDHLPKQFR</sequence>
<feature type="transmembrane region" description="Helical" evidence="1">
    <location>
        <begin position="47"/>
        <end position="65"/>
    </location>
</feature>
<comment type="caution">
    <text evidence="2">The sequence shown here is derived from an EMBL/GenBank/DDBJ whole genome shotgun (WGS) entry which is preliminary data.</text>
</comment>
<protein>
    <submittedName>
        <fullName evidence="2">Uncharacterized protein</fullName>
    </submittedName>
</protein>
<keyword evidence="1" id="KW-0812">Transmembrane</keyword>
<dbReference type="EMBL" id="BPVZ01000189">
    <property type="protein sequence ID" value="GKV45046.1"/>
    <property type="molecule type" value="Genomic_DNA"/>
</dbReference>
<accession>A0AAV5M5M5</accession>
<dbReference type="Proteomes" id="UP001054252">
    <property type="component" value="Unassembled WGS sequence"/>
</dbReference>
<evidence type="ECO:0000313" key="3">
    <source>
        <dbReference type="Proteomes" id="UP001054252"/>
    </source>
</evidence>
<gene>
    <name evidence="2" type="ORF">SLEP1_g52174</name>
</gene>
<feature type="transmembrane region" description="Helical" evidence="1">
    <location>
        <begin position="20"/>
        <end position="41"/>
    </location>
</feature>
<reference evidence="2 3" key="1">
    <citation type="journal article" date="2021" name="Commun. Biol.">
        <title>The genome of Shorea leprosula (Dipterocarpaceae) highlights the ecological relevance of drought in aseasonal tropical rainforests.</title>
        <authorList>
            <person name="Ng K.K.S."/>
            <person name="Kobayashi M.J."/>
            <person name="Fawcett J.A."/>
            <person name="Hatakeyama M."/>
            <person name="Paape T."/>
            <person name="Ng C.H."/>
            <person name="Ang C.C."/>
            <person name="Tnah L.H."/>
            <person name="Lee C.T."/>
            <person name="Nishiyama T."/>
            <person name="Sese J."/>
            <person name="O'Brien M.J."/>
            <person name="Copetti D."/>
            <person name="Mohd Noor M.I."/>
            <person name="Ong R.C."/>
            <person name="Putra M."/>
            <person name="Sireger I.Z."/>
            <person name="Indrioko S."/>
            <person name="Kosugi Y."/>
            <person name="Izuno A."/>
            <person name="Isagi Y."/>
            <person name="Lee S.L."/>
            <person name="Shimizu K.K."/>
        </authorList>
    </citation>
    <scope>NUCLEOTIDE SEQUENCE [LARGE SCALE GENOMIC DNA]</scope>
    <source>
        <strain evidence="2">214</strain>
    </source>
</reference>
<keyword evidence="3" id="KW-1185">Reference proteome</keyword>
<proteinExistence type="predicted"/>
<evidence type="ECO:0000313" key="2">
    <source>
        <dbReference type="EMBL" id="GKV45046.1"/>
    </source>
</evidence>
<keyword evidence="1" id="KW-1133">Transmembrane helix</keyword>